<dbReference type="InterPro" id="IPR056918">
    <property type="entry name" value="8xMP"/>
</dbReference>
<reference evidence="2 3" key="1">
    <citation type="journal article" date="2019" name="Int. J. Syst. Evol. Microbiol.">
        <title>The Global Catalogue of Microorganisms (GCM) 10K type strain sequencing project: providing services to taxonomists for standard genome sequencing and annotation.</title>
        <authorList>
            <consortium name="The Broad Institute Genomics Platform"/>
            <consortium name="The Broad Institute Genome Sequencing Center for Infectious Disease"/>
            <person name="Wu L."/>
            <person name="Ma J."/>
        </authorList>
    </citation>
    <scope>NUCLEOTIDE SEQUENCE [LARGE SCALE GENOMIC DNA]</scope>
    <source>
        <strain evidence="2 3">JCM 3272</strain>
    </source>
</reference>
<dbReference type="EMBL" id="BAAARV010000067">
    <property type="protein sequence ID" value="GAA2368178.1"/>
    <property type="molecule type" value="Genomic_DNA"/>
</dbReference>
<keyword evidence="3" id="KW-1185">Reference proteome</keyword>
<keyword evidence="1" id="KW-0472">Membrane</keyword>
<name>A0ABN3H404_9ACTN</name>
<evidence type="ECO:0000256" key="1">
    <source>
        <dbReference type="SAM" id="Phobius"/>
    </source>
</evidence>
<dbReference type="Pfam" id="PF24838">
    <property type="entry name" value="8xMP"/>
    <property type="match status" value="1"/>
</dbReference>
<feature type="transmembrane region" description="Helical" evidence="1">
    <location>
        <begin position="98"/>
        <end position="118"/>
    </location>
</feature>
<gene>
    <name evidence="2" type="ORF">GCM10010170_068000</name>
</gene>
<dbReference type="Proteomes" id="UP001501444">
    <property type="component" value="Unassembled WGS sequence"/>
</dbReference>
<evidence type="ECO:0000313" key="3">
    <source>
        <dbReference type="Proteomes" id="UP001501444"/>
    </source>
</evidence>
<evidence type="ECO:0008006" key="4">
    <source>
        <dbReference type="Google" id="ProtNLM"/>
    </source>
</evidence>
<keyword evidence="1" id="KW-0812">Transmembrane</keyword>
<evidence type="ECO:0000313" key="2">
    <source>
        <dbReference type="EMBL" id="GAA2368178.1"/>
    </source>
</evidence>
<organism evidence="2 3">
    <name type="scientific">Dactylosporangium salmoneum</name>
    <dbReference type="NCBI Taxonomy" id="53361"/>
    <lineage>
        <taxon>Bacteria</taxon>
        <taxon>Bacillati</taxon>
        <taxon>Actinomycetota</taxon>
        <taxon>Actinomycetes</taxon>
        <taxon>Micromonosporales</taxon>
        <taxon>Micromonosporaceae</taxon>
        <taxon>Dactylosporangium</taxon>
    </lineage>
</organism>
<sequence>MRHTGSVAVLRRTRSYFFRKQVEIADIRQSLWSKVGEAEYGSGEKYQAAILDQYKTYVEMADRLSARRGAANTLFLAINTAAISLATVYAKALAPSRAYLLTPVLMLVIQCGVWFWVLRSYRQLSSAKHRVIGALEERLPASPYWRAEWDALGRGKDPALYWPVASLEQWVPAVYAAAYVASYITIILA</sequence>
<keyword evidence="1" id="KW-1133">Transmembrane helix</keyword>
<comment type="caution">
    <text evidence="2">The sequence shown here is derived from an EMBL/GenBank/DDBJ whole genome shotgun (WGS) entry which is preliminary data.</text>
</comment>
<proteinExistence type="predicted"/>
<accession>A0ABN3H404</accession>
<protein>
    <recommendedName>
        <fullName evidence="4">Small integral membrane protein</fullName>
    </recommendedName>
</protein>
<feature type="transmembrane region" description="Helical" evidence="1">
    <location>
        <begin position="73"/>
        <end position="92"/>
    </location>
</feature>